<organism evidence="1 2">
    <name type="scientific">Paraburkholderia phymatum</name>
    <dbReference type="NCBI Taxonomy" id="148447"/>
    <lineage>
        <taxon>Bacteria</taxon>
        <taxon>Pseudomonadati</taxon>
        <taxon>Pseudomonadota</taxon>
        <taxon>Betaproteobacteria</taxon>
        <taxon>Burkholderiales</taxon>
        <taxon>Burkholderiaceae</taxon>
        <taxon>Paraburkholderia</taxon>
    </lineage>
</organism>
<accession>A0ACC6U5K7</accession>
<sequence>MNAPNVAQSLSPGTLRRIEREARDIGISVDEMVDRALIELADAVDAGRREQARPGR</sequence>
<proteinExistence type="predicted"/>
<evidence type="ECO:0000313" key="1">
    <source>
        <dbReference type="EMBL" id="MEX3934832.1"/>
    </source>
</evidence>
<protein>
    <submittedName>
        <fullName evidence="1">Uncharacterized protein</fullName>
    </submittedName>
</protein>
<keyword evidence="2" id="KW-1185">Reference proteome</keyword>
<reference evidence="1" key="1">
    <citation type="submission" date="2024-07" db="EMBL/GenBank/DDBJ databases">
        <title>A survey of Mimosa microsymbionts across Brazilian biomes reveals a high diversity of Paraburkholderia nodulating endemic species, but also that Cupriavidus is common as a symbiont of widespread species.</title>
        <authorList>
            <person name="Rouws L."/>
            <person name="Barauna A."/>
            <person name="Beukes C."/>
            <person name="Rouws J.R.C."/>
            <person name="De Faria S.M."/>
            <person name="Gross E."/>
            <person name="Bueno Dos Reis Junior F."/>
            <person name="Simon M.F."/>
            <person name="Maluk M."/>
            <person name="Odee D.W."/>
            <person name="Kenicer G."/>
            <person name="Young J.P.W."/>
            <person name="Reis V.M."/>
            <person name="Zilli J."/>
            <person name="James E.K."/>
        </authorList>
    </citation>
    <scope>NUCLEOTIDE SEQUENCE</scope>
    <source>
        <strain evidence="1">EG181B</strain>
    </source>
</reference>
<comment type="caution">
    <text evidence="1">The sequence shown here is derived from an EMBL/GenBank/DDBJ whole genome shotgun (WGS) entry which is preliminary data.</text>
</comment>
<dbReference type="EMBL" id="JBFRCH010000015">
    <property type="protein sequence ID" value="MEX3934832.1"/>
    <property type="molecule type" value="Genomic_DNA"/>
</dbReference>
<gene>
    <name evidence="1" type="ORF">AB4Y32_24095</name>
</gene>
<dbReference type="Proteomes" id="UP001558850">
    <property type="component" value="Unassembled WGS sequence"/>
</dbReference>
<name>A0ACC6U5K7_9BURK</name>
<evidence type="ECO:0000313" key="2">
    <source>
        <dbReference type="Proteomes" id="UP001558850"/>
    </source>
</evidence>